<dbReference type="InterPro" id="IPR001853">
    <property type="entry name" value="DSBA-like_thioredoxin_dom"/>
</dbReference>
<dbReference type="InterPro" id="IPR036249">
    <property type="entry name" value="Thioredoxin-like_sf"/>
</dbReference>
<keyword evidence="1 5" id="KW-0732">Signal</keyword>
<feature type="chain" id="PRO_5007054987" description="Thioredoxin domain-containing protein" evidence="5">
    <location>
        <begin position="20"/>
        <end position="242"/>
    </location>
</feature>
<dbReference type="Pfam" id="PF18312">
    <property type="entry name" value="ScsC_N"/>
    <property type="match status" value="1"/>
</dbReference>
<evidence type="ECO:0000256" key="3">
    <source>
        <dbReference type="ARBA" id="ARBA00023157"/>
    </source>
</evidence>
<dbReference type="AlphaFoldDB" id="A0A0X3UD27"/>
<dbReference type="InterPro" id="IPR013766">
    <property type="entry name" value="Thioredoxin_domain"/>
</dbReference>
<feature type="domain" description="Thioredoxin" evidence="6">
    <location>
        <begin position="53"/>
        <end position="240"/>
    </location>
</feature>
<keyword evidence="8" id="KW-1185">Reference proteome</keyword>
<dbReference type="Pfam" id="PF01323">
    <property type="entry name" value="DSBA"/>
    <property type="match status" value="1"/>
</dbReference>
<dbReference type="CDD" id="cd03023">
    <property type="entry name" value="DsbA_Com1_like"/>
    <property type="match status" value="1"/>
</dbReference>
<evidence type="ECO:0000256" key="2">
    <source>
        <dbReference type="ARBA" id="ARBA00023002"/>
    </source>
</evidence>
<dbReference type="SUPFAM" id="SSF52833">
    <property type="entry name" value="Thioredoxin-like"/>
    <property type="match status" value="1"/>
</dbReference>
<dbReference type="Gene3D" id="3.40.30.10">
    <property type="entry name" value="Glutaredoxin"/>
    <property type="match status" value="1"/>
</dbReference>
<name>A0A0X3UD27_9RHOB</name>
<gene>
    <name evidence="7" type="ORF">AVO45_17935</name>
</gene>
<accession>A0A0X3UD27</accession>
<feature type="signal peptide" evidence="5">
    <location>
        <begin position="1"/>
        <end position="19"/>
    </location>
</feature>
<evidence type="ECO:0000259" key="6">
    <source>
        <dbReference type="PROSITE" id="PS51352"/>
    </source>
</evidence>
<sequence length="242" mass="26606">MKPILACLLAAVMSLGAMAASAEELSEADVKRLALEAILENPEIVMQAVEILRQRDQQAKAEAVKTVLEQQRDLLERDPNAPVIGNPDGDVTVVEFFDYNCPYCKRAAPVIHGAIEQDPDLRVVYREWPILGEDSVFAARAALAARKQGKYEEFHWALMDLKGRANEASVMRVARELGMDEAQLRADMQAPEVETHIQISMSLAEQLGFSGTPSFVIGDALAPGLIPEDELKRLIGVAREAK</sequence>
<keyword evidence="4" id="KW-0676">Redox-active center</keyword>
<dbReference type="Proteomes" id="UP000053791">
    <property type="component" value="Unassembled WGS sequence"/>
</dbReference>
<evidence type="ECO:0000313" key="8">
    <source>
        <dbReference type="Proteomes" id="UP000053791"/>
    </source>
</evidence>
<keyword evidence="2" id="KW-0560">Oxidoreductase</keyword>
<comment type="caution">
    <text evidence="7">The sequence shown here is derived from an EMBL/GenBank/DDBJ whole genome shotgun (WGS) entry which is preliminary data.</text>
</comment>
<dbReference type="STRING" id="1685379.AVO45_17935"/>
<dbReference type="GO" id="GO:0016491">
    <property type="term" value="F:oxidoreductase activity"/>
    <property type="evidence" value="ECO:0007669"/>
    <property type="project" value="UniProtKB-KW"/>
</dbReference>
<organism evidence="7 8">
    <name type="scientific">Ruegeria marisrubri</name>
    <dbReference type="NCBI Taxonomy" id="1685379"/>
    <lineage>
        <taxon>Bacteria</taxon>
        <taxon>Pseudomonadati</taxon>
        <taxon>Pseudomonadota</taxon>
        <taxon>Alphaproteobacteria</taxon>
        <taxon>Rhodobacterales</taxon>
        <taxon>Roseobacteraceae</taxon>
        <taxon>Ruegeria</taxon>
    </lineage>
</organism>
<dbReference type="PROSITE" id="PS51352">
    <property type="entry name" value="THIOREDOXIN_2"/>
    <property type="match status" value="1"/>
</dbReference>
<evidence type="ECO:0000313" key="7">
    <source>
        <dbReference type="EMBL" id="KUJ85131.1"/>
    </source>
</evidence>
<evidence type="ECO:0000256" key="1">
    <source>
        <dbReference type="ARBA" id="ARBA00022729"/>
    </source>
</evidence>
<reference evidence="7 8" key="1">
    <citation type="submission" date="2015-12" db="EMBL/GenBank/DDBJ databases">
        <authorList>
            <person name="Shamseldin A."/>
            <person name="Moawad H."/>
            <person name="Abd El-Rahim W.M."/>
            <person name="Sadowsky M.J."/>
        </authorList>
    </citation>
    <scope>NUCLEOTIDE SEQUENCE [LARGE SCALE GENOMIC DNA]</scope>
    <source>
        <strain evidence="7 8">ZGT118</strain>
    </source>
</reference>
<dbReference type="EMBL" id="LQBQ01000004">
    <property type="protein sequence ID" value="KUJ85131.1"/>
    <property type="molecule type" value="Genomic_DNA"/>
</dbReference>
<keyword evidence="3" id="KW-1015">Disulfide bond</keyword>
<evidence type="ECO:0000256" key="4">
    <source>
        <dbReference type="ARBA" id="ARBA00023284"/>
    </source>
</evidence>
<dbReference type="PANTHER" id="PTHR13887">
    <property type="entry name" value="GLUTATHIONE S-TRANSFERASE KAPPA"/>
    <property type="match status" value="1"/>
</dbReference>
<proteinExistence type="predicted"/>
<dbReference type="InterPro" id="IPR041205">
    <property type="entry name" value="ScsC_N"/>
</dbReference>
<dbReference type="PANTHER" id="PTHR13887:SF14">
    <property type="entry name" value="DISULFIDE BOND FORMATION PROTEIN D"/>
    <property type="match status" value="1"/>
</dbReference>
<evidence type="ECO:0000256" key="5">
    <source>
        <dbReference type="SAM" id="SignalP"/>
    </source>
</evidence>
<protein>
    <recommendedName>
        <fullName evidence="6">Thioredoxin domain-containing protein</fullName>
    </recommendedName>
</protein>